<accession>A0A225NKH5</accession>
<dbReference type="Proteomes" id="UP000215377">
    <property type="component" value="Unassembled WGS sequence"/>
</dbReference>
<dbReference type="Pfam" id="PF09350">
    <property type="entry name" value="DJC28_CD"/>
    <property type="match status" value="1"/>
</dbReference>
<dbReference type="AlphaFoldDB" id="A0A225NKH5"/>
<gene>
    <name evidence="2" type="ORF">ATO3_15340</name>
</gene>
<dbReference type="EMBL" id="AQQR01000006">
    <property type="protein sequence ID" value="OWU72462.1"/>
    <property type="molecule type" value="Genomic_DNA"/>
</dbReference>
<evidence type="ECO:0000313" key="2">
    <source>
        <dbReference type="EMBL" id="OWU72462.1"/>
    </source>
</evidence>
<sequence length="110" mass="12384">MSRAFRSLIERQILKARAERKLSGLAGEGKRLPDRSGEAMVDPALATGMRIMAEAGVKPEEFGLKEQLAAARQHYTTLTDADEKRAAMARIADLEMRYNMARDARRAFFR</sequence>
<keyword evidence="3" id="KW-1185">Reference proteome</keyword>
<feature type="domain" description="DnaJ homologue subfamily C member 28 conserved" evidence="1">
    <location>
        <begin position="8"/>
        <end position="73"/>
    </location>
</feature>
<dbReference type="RefSeq" id="WP_088650770.1">
    <property type="nucleotide sequence ID" value="NZ_AQQR01000006.1"/>
</dbReference>
<evidence type="ECO:0000259" key="1">
    <source>
        <dbReference type="Pfam" id="PF09350"/>
    </source>
</evidence>
<proteinExistence type="predicted"/>
<protein>
    <submittedName>
        <fullName evidence="2">Molecular chaperone DnaJ</fullName>
    </submittedName>
</protein>
<dbReference type="InterPro" id="IPR018961">
    <property type="entry name" value="DnaJ_homolog_subfam-C_membr-28"/>
</dbReference>
<reference evidence="2 3" key="1">
    <citation type="submission" date="2013-04" db="EMBL/GenBank/DDBJ databases">
        <title>Oceanicola sp. 22II1-22F33 Genome Sequencing.</title>
        <authorList>
            <person name="Lai Q."/>
            <person name="Li G."/>
            <person name="Shao Z."/>
        </authorList>
    </citation>
    <scope>NUCLEOTIDE SEQUENCE [LARGE SCALE GENOMIC DNA]</scope>
    <source>
        <strain evidence="2 3">22II1-22F33</strain>
    </source>
</reference>
<comment type="caution">
    <text evidence="2">The sequence shown here is derived from an EMBL/GenBank/DDBJ whole genome shotgun (WGS) entry which is preliminary data.</text>
</comment>
<name>A0A225NKH5_9RHOB</name>
<evidence type="ECO:0000313" key="3">
    <source>
        <dbReference type="Proteomes" id="UP000215377"/>
    </source>
</evidence>
<dbReference type="OrthoDB" id="8448455at2"/>
<organism evidence="2 3">
    <name type="scientific">Marinibacterium profundimaris</name>
    <dbReference type="NCBI Taxonomy" id="1679460"/>
    <lineage>
        <taxon>Bacteria</taxon>
        <taxon>Pseudomonadati</taxon>
        <taxon>Pseudomonadota</taxon>
        <taxon>Alphaproteobacteria</taxon>
        <taxon>Rhodobacterales</taxon>
        <taxon>Paracoccaceae</taxon>
        <taxon>Marinibacterium</taxon>
    </lineage>
</organism>